<name>A0ABU8YYV5_9CYAN</name>
<organism evidence="9 10">
    <name type="scientific">Microcoleus anatoxicus PTRS2</name>
    <dbReference type="NCBI Taxonomy" id="2705321"/>
    <lineage>
        <taxon>Bacteria</taxon>
        <taxon>Bacillati</taxon>
        <taxon>Cyanobacteriota</taxon>
        <taxon>Cyanophyceae</taxon>
        <taxon>Oscillatoriophycideae</taxon>
        <taxon>Oscillatoriales</taxon>
        <taxon>Microcoleaceae</taxon>
        <taxon>Microcoleus</taxon>
        <taxon>Microcoleus anatoxicus</taxon>
    </lineage>
</organism>
<feature type="domain" description="NADH:quinone oxidoreductase/Mrp antiporter transmembrane" evidence="8">
    <location>
        <begin position="2"/>
        <end position="130"/>
    </location>
</feature>
<evidence type="ECO:0000256" key="5">
    <source>
        <dbReference type="ARBA" id="ARBA00025624"/>
    </source>
</evidence>
<sequence length="131" mass="13997">NLIACTGCFTAFMGASIAITQNDIKKGLAYSTISQLGYMVMAMGVGAYSAGLFHLMTHAYFKAMLFLCSGSVIHGMEDVVGHNPALAQDMRLMGGLRKYMPITATCFLIGNLAICGIPPFAGFWSKDEILA</sequence>
<evidence type="ECO:0000256" key="6">
    <source>
        <dbReference type="RuleBase" id="RU000320"/>
    </source>
</evidence>
<dbReference type="InterPro" id="IPR003945">
    <property type="entry name" value="NU5C-like"/>
</dbReference>
<dbReference type="EMBL" id="JBBLXS010001500">
    <property type="protein sequence ID" value="MEK0189672.1"/>
    <property type="molecule type" value="Genomic_DNA"/>
</dbReference>
<evidence type="ECO:0000313" key="10">
    <source>
        <dbReference type="Proteomes" id="UP001384579"/>
    </source>
</evidence>
<keyword evidence="2 6" id="KW-0812">Transmembrane</keyword>
<dbReference type="PANTHER" id="PTHR42829:SF2">
    <property type="entry name" value="NADH-UBIQUINONE OXIDOREDUCTASE CHAIN 5"/>
    <property type="match status" value="1"/>
</dbReference>
<evidence type="ECO:0000256" key="4">
    <source>
        <dbReference type="ARBA" id="ARBA00023136"/>
    </source>
</evidence>
<protein>
    <submittedName>
        <fullName evidence="9">Proton-conducting transporter membrane subunit</fullName>
    </submittedName>
</protein>
<accession>A0ABU8YYV5</accession>
<feature type="transmembrane region" description="Helical" evidence="7">
    <location>
        <begin position="36"/>
        <end position="56"/>
    </location>
</feature>
<gene>
    <name evidence="9" type="ORF">WMG39_33235</name>
</gene>
<evidence type="ECO:0000313" key="9">
    <source>
        <dbReference type="EMBL" id="MEK0189672.1"/>
    </source>
</evidence>
<keyword evidence="3 7" id="KW-1133">Transmembrane helix</keyword>
<dbReference type="Proteomes" id="UP001384579">
    <property type="component" value="Unassembled WGS sequence"/>
</dbReference>
<feature type="transmembrane region" description="Helical" evidence="7">
    <location>
        <begin position="99"/>
        <end position="121"/>
    </location>
</feature>
<reference evidence="9 10" key="1">
    <citation type="journal article" date="2020" name="Harmful Algae">
        <title>Molecular and morphological characterization of a novel dihydroanatoxin-a producing Microcoleus species (cyanobacteria) from the Russian River, California, USA.</title>
        <authorList>
            <person name="Conklin K.Y."/>
            <person name="Stancheva R."/>
            <person name="Otten T.G."/>
            <person name="Fadness R."/>
            <person name="Boyer G.L."/>
            <person name="Read B."/>
            <person name="Zhang X."/>
            <person name="Sheath R.G."/>
        </authorList>
    </citation>
    <scope>NUCLEOTIDE SEQUENCE [LARGE SCALE GENOMIC DNA]</scope>
    <source>
        <strain evidence="9 10">PTRS2</strain>
    </source>
</reference>
<evidence type="ECO:0000256" key="1">
    <source>
        <dbReference type="ARBA" id="ARBA00004127"/>
    </source>
</evidence>
<feature type="non-terminal residue" evidence="9">
    <location>
        <position position="1"/>
    </location>
</feature>
<keyword evidence="10" id="KW-1185">Reference proteome</keyword>
<dbReference type="InterPro" id="IPR001750">
    <property type="entry name" value="ND/Mrp_TM"/>
</dbReference>
<comment type="subcellular location">
    <subcellularLocation>
        <location evidence="1">Endomembrane system</location>
        <topology evidence="1">Multi-pass membrane protein</topology>
    </subcellularLocation>
    <subcellularLocation>
        <location evidence="6">Membrane</location>
        <topology evidence="6">Multi-pass membrane protein</topology>
    </subcellularLocation>
</comment>
<evidence type="ECO:0000256" key="7">
    <source>
        <dbReference type="SAM" id="Phobius"/>
    </source>
</evidence>
<keyword evidence="4 7" id="KW-0472">Membrane</keyword>
<dbReference type="Pfam" id="PF00361">
    <property type="entry name" value="Proton_antipo_M"/>
    <property type="match status" value="1"/>
</dbReference>
<evidence type="ECO:0000256" key="2">
    <source>
        <dbReference type="ARBA" id="ARBA00022692"/>
    </source>
</evidence>
<feature type="non-terminal residue" evidence="9">
    <location>
        <position position="131"/>
    </location>
</feature>
<evidence type="ECO:0000259" key="8">
    <source>
        <dbReference type="Pfam" id="PF00361"/>
    </source>
</evidence>
<proteinExistence type="predicted"/>
<dbReference type="RefSeq" id="WP_340542785.1">
    <property type="nucleotide sequence ID" value="NZ_JBBLXS010001500.1"/>
</dbReference>
<dbReference type="PANTHER" id="PTHR42829">
    <property type="entry name" value="NADH-UBIQUINONE OXIDOREDUCTASE CHAIN 5"/>
    <property type="match status" value="1"/>
</dbReference>
<evidence type="ECO:0000256" key="3">
    <source>
        <dbReference type="ARBA" id="ARBA00022989"/>
    </source>
</evidence>
<comment type="caution">
    <text evidence="9">The sequence shown here is derived from an EMBL/GenBank/DDBJ whole genome shotgun (WGS) entry which is preliminary data.</text>
</comment>
<comment type="function">
    <text evidence="5">NDH-1 shuttles electrons from NAD(P)H, via FMN and iron-sulfur (Fe-S) centers, to quinones in the respiratory chain. The immediate electron acceptor for the enzyme in this species is believed to be plastoquinone. Couples the redox reaction to proton translocation (for every two electrons transferred, four hydrogen ions are translocated across the cytoplasmic membrane), and thus conserves the redox energy in a proton gradient.</text>
</comment>